<dbReference type="InterPro" id="IPR011711">
    <property type="entry name" value="GntR_C"/>
</dbReference>
<feature type="domain" description="HTH gntR-type" evidence="4">
    <location>
        <begin position="9"/>
        <end position="77"/>
    </location>
</feature>
<dbReference type="GO" id="GO:0003677">
    <property type="term" value="F:DNA binding"/>
    <property type="evidence" value="ECO:0007669"/>
    <property type="project" value="UniProtKB-KW"/>
</dbReference>
<dbReference type="Pfam" id="PF00392">
    <property type="entry name" value="GntR"/>
    <property type="match status" value="1"/>
</dbReference>
<protein>
    <submittedName>
        <fullName evidence="5">GntR family transcriptional regulator</fullName>
    </submittedName>
</protein>
<dbReference type="PROSITE" id="PS50949">
    <property type="entry name" value="HTH_GNTR"/>
    <property type="match status" value="1"/>
</dbReference>
<dbReference type="Proteomes" id="UP000036270">
    <property type="component" value="Unassembled WGS sequence"/>
</dbReference>
<dbReference type="InterPro" id="IPR000524">
    <property type="entry name" value="Tscrpt_reg_HTH_GntR"/>
</dbReference>
<dbReference type="PRINTS" id="PR00035">
    <property type="entry name" value="HTHGNTR"/>
</dbReference>
<keyword evidence="2" id="KW-0238">DNA-binding</keyword>
<dbReference type="Gene3D" id="1.10.10.10">
    <property type="entry name" value="Winged helix-like DNA-binding domain superfamily/Winged helix DNA-binding domain"/>
    <property type="match status" value="1"/>
</dbReference>
<accession>A0A0J5P6U4</accession>
<evidence type="ECO:0000259" key="4">
    <source>
        <dbReference type="PROSITE" id="PS50949"/>
    </source>
</evidence>
<comment type="caution">
    <text evidence="5">The sequence shown here is derived from an EMBL/GenBank/DDBJ whole genome shotgun (WGS) entry which is preliminary data.</text>
</comment>
<gene>
    <name evidence="5" type="ORF">RO21_02505</name>
</gene>
<evidence type="ECO:0000313" key="6">
    <source>
        <dbReference type="Proteomes" id="UP000036270"/>
    </source>
</evidence>
<evidence type="ECO:0000256" key="2">
    <source>
        <dbReference type="ARBA" id="ARBA00023125"/>
    </source>
</evidence>
<dbReference type="Pfam" id="PF07729">
    <property type="entry name" value="FCD"/>
    <property type="match status" value="1"/>
</dbReference>
<name>A0A0J5P6U4_9PAST</name>
<dbReference type="AlphaFoldDB" id="A0A0J5P6U4"/>
<dbReference type="Gene3D" id="1.20.120.530">
    <property type="entry name" value="GntR ligand-binding domain-like"/>
    <property type="match status" value="1"/>
</dbReference>
<evidence type="ECO:0000313" key="5">
    <source>
        <dbReference type="EMBL" id="KMK52113.1"/>
    </source>
</evidence>
<dbReference type="SUPFAM" id="SSF48008">
    <property type="entry name" value="GntR ligand-binding domain-like"/>
    <property type="match status" value="1"/>
</dbReference>
<dbReference type="PANTHER" id="PTHR43537:SF5">
    <property type="entry name" value="UXU OPERON TRANSCRIPTIONAL REGULATOR"/>
    <property type="match status" value="1"/>
</dbReference>
<dbReference type="STRING" id="67855.RO21_02505"/>
<dbReference type="EMBL" id="JWIZ01000013">
    <property type="protein sequence ID" value="KMK52113.1"/>
    <property type="molecule type" value="Genomic_DNA"/>
</dbReference>
<keyword evidence="3" id="KW-0804">Transcription</keyword>
<dbReference type="RefSeq" id="WP_047976227.1">
    <property type="nucleotide sequence ID" value="NZ_JWIZ01000013.1"/>
</dbReference>
<evidence type="ECO:0000256" key="1">
    <source>
        <dbReference type="ARBA" id="ARBA00023015"/>
    </source>
</evidence>
<dbReference type="InterPro" id="IPR008920">
    <property type="entry name" value="TF_FadR/GntR_C"/>
</dbReference>
<dbReference type="CDD" id="cd07377">
    <property type="entry name" value="WHTH_GntR"/>
    <property type="match status" value="1"/>
</dbReference>
<dbReference type="SMART" id="SM00345">
    <property type="entry name" value="HTH_GNTR"/>
    <property type="match status" value="1"/>
</dbReference>
<keyword evidence="6" id="KW-1185">Reference proteome</keyword>
<proteinExistence type="predicted"/>
<dbReference type="SUPFAM" id="SSF46785">
    <property type="entry name" value="Winged helix' DNA-binding domain"/>
    <property type="match status" value="1"/>
</dbReference>
<dbReference type="SMART" id="SM00895">
    <property type="entry name" value="FCD"/>
    <property type="match status" value="1"/>
</dbReference>
<reference evidence="5 6" key="1">
    <citation type="submission" date="2014-12" db="EMBL/GenBank/DDBJ databases">
        <title>Reclassification of Actinobacillus muris as Muribacter muris.</title>
        <authorList>
            <person name="Christensen H."/>
            <person name="Nicklas W."/>
            <person name="Bisgaard M."/>
        </authorList>
    </citation>
    <scope>NUCLEOTIDE SEQUENCE [LARGE SCALE GENOMIC DNA]</scope>
    <source>
        <strain evidence="5 6">Ackerman80-443D</strain>
    </source>
</reference>
<keyword evidence="1" id="KW-0805">Transcription regulation</keyword>
<dbReference type="PATRIC" id="fig|67855.3.peg.268"/>
<organism evidence="5 6">
    <name type="scientific">Muribacter muris</name>
    <dbReference type="NCBI Taxonomy" id="67855"/>
    <lineage>
        <taxon>Bacteria</taxon>
        <taxon>Pseudomonadati</taxon>
        <taxon>Pseudomonadota</taxon>
        <taxon>Gammaproteobacteria</taxon>
        <taxon>Pasteurellales</taxon>
        <taxon>Pasteurellaceae</taxon>
        <taxon>Muribacter</taxon>
    </lineage>
</organism>
<dbReference type="PANTHER" id="PTHR43537">
    <property type="entry name" value="TRANSCRIPTIONAL REGULATOR, GNTR FAMILY"/>
    <property type="match status" value="1"/>
</dbReference>
<dbReference type="GO" id="GO:0003700">
    <property type="term" value="F:DNA-binding transcription factor activity"/>
    <property type="evidence" value="ECO:0007669"/>
    <property type="project" value="InterPro"/>
</dbReference>
<dbReference type="InterPro" id="IPR036388">
    <property type="entry name" value="WH-like_DNA-bd_sf"/>
</dbReference>
<dbReference type="InterPro" id="IPR036390">
    <property type="entry name" value="WH_DNA-bd_sf"/>
</dbReference>
<evidence type="ECO:0000256" key="3">
    <source>
        <dbReference type="ARBA" id="ARBA00023163"/>
    </source>
</evidence>
<sequence length="253" mass="29108">MKSEENSQLRSYKKIGALLREDLAKGIYKLGDRLPPERDIAERFGVSRTVIREALIMLELEELIEVKKGSGVYVVNLPTSLPQKVVTRSEEIGPFELIQARQLLESGIAEFAAIQATRNDIVLLRNILKKEKETLDLGLDDYVEDQQFHCTLARITQNEVLIKIQQTLWDYRFTSSMWAGLHAHIRNFEYRKKWLADHEAILNAIQRKDPALARKAMWQHLENVKQTLFELSDLDDPDFDGYLFNTSPVAVGV</sequence>